<keyword evidence="5" id="KW-0029">Amino-acid transport</keyword>
<keyword evidence="9" id="KW-1185">Reference proteome</keyword>
<evidence type="ECO:0000256" key="4">
    <source>
        <dbReference type="ARBA" id="ARBA00022840"/>
    </source>
</evidence>
<gene>
    <name evidence="8" type="primary">livF1</name>
    <name evidence="8" type="ordered locus">OCA5_c06410</name>
</gene>
<dbReference type="GO" id="GO:0015807">
    <property type="term" value="P:L-amino acid transport"/>
    <property type="evidence" value="ECO:0007669"/>
    <property type="project" value="TreeGrafter"/>
</dbReference>
<dbReference type="Pfam" id="PF00005">
    <property type="entry name" value="ABC_tran"/>
    <property type="match status" value="1"/>
</dbReference>
<evidence type="ECO:0000313" key="9">
    <source>
        <dbReference type="Proteomes" id="UP000007730"/>
    </source>
</evidence>
<dbReference type="HOGENOM" id="CLU_000604_1_2_5"/>
<dbReference type="EMBL" id="CP002826">
    <property type="protein sequence ID" value="AEI05364.1"/>
    <property type="molecule type" value="Genomic_DNA"/>
</dbReference>
<dbReference type="InterPro" id="IPR027417">
    <property type="entry name" value="P-loop_NTPase"/>
</dbReference>
<dbReference type="PANTHER" id="PTHR43820">
    <property type="entry name" value="HIGH-AFFINITY BRANCHED-CHAIN AMINO ACID TRANSPORT ATP-BINDING PROTEIN LIVF"/>
    <property type="match status" value="1"/>
</dbReference>
<dbReference type="PROSITE" id="PS00211">
    <property type="entry name" value="ABC_TRANSPORTER_1"/>
    <property type="match status" value="1"/>
</dbReference>
<dbReference type="AlphaFoldDB" id="B6JJK4"/>
<dbReference type="SMART" id="SM00382">
    <property type="entry name" value="AAA"/>
    <property type="match status" value="1"/>
</dbReference>
<name>B6JJK4_AFIC5</name>
<dbReference type="GO" id="GO:0005524">
    <property type="term" value="F:ATP binding"/>
    <property type="evidence" value="ECO:0007669"/>
    <property type="project" value="UniProtKB-KW"/>
</dbReference>
<dbReference type="eggNOG" id="COG0410">
    <property type="taxonomic scope" value="Bacteria"/>
</dbReference>
<dbReference type="InterPro" id="IPR003593">
    <property type="entry name" value="AAA+_ATPase"/>
</dbReference>
<keyword evidence="4 8" id="KW-0067">ATP-binding</keyword>
<dbReference type="GO" id="GO:0016887">
    <property type="term" value="F:ATP hydrolysis activity"/>
    <property type="evidence" value="ECO:0007669"/>
    <property type="project" value="InterPro"/>
</dbReference>
<sequence>MSGNLVTNNITAAYGSARVLSGVSIVAKAGAITCILGANGSGKTSLIRAILGLLPVLEGDVSLDGEALNGLATHVRIARGVGCVPEGRKLFPKMTVEENLRVGAYLVKDKSVVAERLEKVYATFPRLAERKQQFAGTMSGGEQAMVSIGRALMSEPRILLIDEPSLGLSPALVRDSFAIIRDINKSGVSVLLVEQNVRQTLAIADYGYVISQGAVVAEGTSQDLLNDEEMKKAYFGVH</sequence>
<dbReference type="PROSITE" id="PS50893">
    <property type="entry name" value="ABC_TRANSPORTER_2"/>
    <property type="match status" value="1"/>
</dbReference>
<dbReference type="KEGG" id="oca:OCAR_7495"/>
<dbReference type="STRING" id="504832.OCA5_c06410"/>
<comment type="similarity">
    <text evidence="1">Belongs to the ABC transporter superfamily.</text>
</comment>
<evidence type="ECO:0000256" key="3">
    <source>
        <dbReference type="ARBA" id="ARBA00022741"/>
    </source>
</evidence>
<evidence type="ECO:0000313" key="8">
    <source>
        <dbReference type="EMBL" id="AEI05364.1"/>
    </source>
</evidence>
<accession>B6JJK4</accession>
<dbReference type="RefSeq" id="WP_012564622.1">
    <property type="nucleotide sequence ID" value="NC_011386.1"/>
</dbReference>
<evidence type="ECO:0000256" key="2">
    <source>
        <dbReference type="ARBA" id="ARBA00022448"/>
    </source>
</evidence>
<comment type="function">
    <text evidence="6">Involved in beta-(1--&gt;2)glucan export. Transmembrane domains (TMD) form a pore in the inner membrane and the ATP-binding domain (NBD) is responsible for energy generation.</text>
</comment>
<dbReference type="Gene3D" id="3.40.50.300">
    <property type="entry name" value="P-loop containing nucleotide triphosphate hydrolases"/>
    <property type="match status" value="1"/>
</dbReference>
<reference evidence="8 9" key="1">
    <citation type="journal article" date="2011" name="J. Bacteriol.">
        <title>Complete genome sequences of the chemolithoautotrophic Oligotropha carboxidovorans strains OM4 and OM5.</title>
        <authorList>
            <person name="Volland S."/>
            <person name="Rachinger M."/>
            <person name="Strittmatter A."/>
            <person name="Daniel R."/>
            <person name="Gottschalk G."/>
            <person name="Meyer O."/>
        </authorList>
    </citation>
    <scope>NUCLEOTIDE SEQUENCE [LARGE SCALE GENOMIC DNA]</scope>
    <source>
        <strain evidence="9">ATCC 49405 / DSM 1227 / KCTC 32145 / OM5</strain>
    </source>
</reference>
<keyword evidence="2" id="KW-0813">Transport</keyword>
<evidence type="ECO:0000256" key="6">
    <source>
        <dbReference type="ARBA" id="ARBA00024722"/>
    </source>
</evidence>
<dbReference type="InterPro" id="IPR017871">
    <property type="entry name" value="ABC_transporter-like_CS"/>
</dbReference>
<feature type="domain" description="ABC transporter" evidence="7">
    <location>
        <begin position="5"/>
        <end position="237"/>
    </location>
</feature>
<dbReference type="PANTHER" id="PTHR43820:SF4">
    <property type="entry name" value="HIGH-AFFINITY BRANCHED-CHAIN AMINO ACID TRANSPORT ATP-BINDING PROTEIN LIVF"/>
    <property type="match status" value="1"/>
</dbReference>
<dbReference type="InterPro" id="IPR052156">
    <property type="entry name" value="BCAA_Transport_ATP-bd_LivF"/>
</dbReference>
<dbReference type="InterPro" id="IPR003439">
    <property type="entry name" value="ABC_transporter-like_ATP-bd"/>
</dbReference>
<evidence type="ECO:0000256" key="5">
    <source>
        <dbReference type="ARBA" id="ARBA00022970"/>
    </source>
</evidence>
<dbReference type="KEGG" id="ocg:OCA5_c06410"/>
<dbReference type="PATRIC" id="fig|504832.7.peg.670"/>
<proteinExistence type="inferred from homology"/>
<dbReference type="SUPFAM" id="SSF52540">
    <property type="entry name" value="P-loop containing nucleoside triphosphate hydrolases"/>
    <property type="match status" value="1"/>
</dbReference>
<evidence type="ECO:0000259" key="7">
    <source>
        <dbReference type="PROSITE" id="PS50893"/>
    </source>
</evidence>
<dbReference type="GO" id="GO:0015658">
    <property type="term" value="F:branched-chain amino acid transmembrane transporter activity"/>
    <property type="evidence" value="ECO:0007669"/>
    <property type="project" value="TreeGrafter"/>
</dbReference>
<organism evidence="8 9">
    <name type="scientific">Afipia carboxidovorans (strain ATCC 49405 / DSM 1227 / KCTC 32145 / OM5)</name>
    <name type="common">Oligotropha carboxidovorans</name>
    <dbReference type="NCBI Taxonomy" id="504832"/>
    <lineage>
        <taxon>Bacteria</taxon>
        <taxon>Pseudomonadati</taxon>
        <taxon>Pseudomonadota</taxon>
        <taxon>Alphaproteobacteria</taxon>
        <taxon>Hyphomicrobiales</taxon>
        <taxon>Nitrobacteraceae</taxon>
        <taxon>Afipia</taxon>
    </lineage>
</organism>
<dbReference type="CDD" id="cd03224">
    <property type="entry name" value="ABC_TM1139_LivF_branched"/>
    <property type="match status" value="1"/>
</dbReference>
<protein>
    <submittedName>
        <fullName evidence="8">ABC transporter, branched-chain amino acid transport ATP-binding protein LivF</fullName>
    </submittedName>
</protein>
<dbReference type="OrthoDB" id="9806149at2"/>
<evidence type="ECO:0000256" key="1">
    <source>
        <dbReference type="ARBA" id="ARBA00005417"/>
    </source>
</evidence>
<dbReference type="Proteomes" id="UP000007730">
    <property type="component" value="Chromosome"/>
</dbReference>
<keyword evidence="3" id="KW-0547">Nucleotide-binding</keyword>